<evidence type="ECO:0000256" key="6">
    <source>
        <dbReference type="ARBA" id="ARBA00022553"/>
    </source>
</evidence>
<evidence type="ECO:0000256" key="8">
    <source>
        <dbReference type="ARBA" id="ARBA00022942"/>
    </source>
</evidence>
<accession>A0A507CP80</accession>
<sequence>MAPGAEQQSPKALDRVAVIEALGRTLLHQQPASPAQDRTAPAVLLKSGADLVMALVHVIMIKFGCRFIGLGEDGPTTTSQEPSASNDADNIVPLPFGWNSTGDTYSFRYRHTQSTFTFLIKCVKVSNRMVIHAMALEDGKLLTLELNLHEYIGPSFPFPYRSGSNRQIAAAFISDEIIEELVTKIRTEIVQRILPGHGVKLGYEEAATSSSTAQNRDSSASRNVPPSRPDPLRFETPPYGGRWGIPAGIGAFGIGDRDLDPFVAAPGIIPPRGMGIGNPFGGMGGGGMVVGPDHPMFGGVPGGVGGFGPLVGGPDRLGPLAVPPGARFDPIGPFGPGAGGPVRPGRGSGRGQPFSGEPDNDELPPPGYNDMFM</sequence>
<dbReference type="InterPro" id="IPR021625">
    <property type="entry name" value="PI31_Prot_N"/>
</dbReference>
<evidence type="ECO:0000313" key="16">
    <source>
        <dbReference type="Proteomes" id="UP000317494"/>
    </source>
</evidence>
<dbReference type="EMBL" id="QEAN01000129">
    <property type="protein sequence ID" value="TPX46700.1"/>
    <property type="molecule type" value="Genomic_DNA"/>
</dbReference>
<feature type="region of interest" description="Disordered" evidence="11">
    <location>
        <begin position="327"/>
        <end position="373"/>
    </location>
</feature>
<dbReference type="GO" id="GO:0043161">
    <property type="term" value="P:proteasome-mediated ubiquitin-dependent protein catabolic process"/>
    <property type="evidence" value="ECO:0007669"/>
    <property type="project" value="InterPro"/>
</dbReference>
<dbReference type="Pfam" id="PF11566">
    <property type="entry name" value="PI31_Prot_N"/>
    <property type="match status" value="1"/>
</dbReference>
<evidence type="ECO:0000259" key="12">
    <source>
        <dbReference type="Pfam" id="PF08577"/>
    </source>
</evidence>
<dbReference type="OrthoDB" id="2155877at2759"/>
<dbReference type="InterPro" id="IPR045128">
    <property type="entry name" value="PI31-like"/>
</dbReference>
<feature type="compositionally biased region" description="Polar residues" evidence="11">
    <location>
        <begin position="207"/>
        <end position="224"/>
    </location>
</feature>
<comment type="subcellular location">
    <subcellularLocation>
        <location evidence="2">Cytoplasm</location>
    </subcellularLocation>
    <subcellularLocation>
        <location evidence="1">Endoplasmic reticulum</location>
    </subcellularLocation>
</comment>
<dbReference type="Proteomes" id="UP000317494">
    <property type="component" value="Unassembled WGS sequence"/>
</dbReference>
<dbReference type="EMBL" id="QEAM01000353">
    <property type="protein sequence ID" value="TPX40918.1"/>
    <property type="molecule type" value="Genomic_DNA"/>
</dbReference>
<feature type="compositionally biased region" description="Gly residues" evidence="11">
    <location>
        <begin position="334"/>
        <end position="350"/>
    </location>
</feature>
<evidence type="ECO:0000256" key="5">
    <source>
        <dbReference type="ARBA" id="ARBA00022490"/>
    </source>
</evidence>
<dbReference type="GO" id="GO:0070628">
    <property type="term" value="F:proteasome binding"/>
    <property type="evidence" value="ECO:0007669"/>
    <property type="project" value="InterPro"/>
</dbReference>
<gene>
    <name evidence="14" type="ORF">SeLEV6574_g06344</name>
    <name evidence="15" type="ORF">SeMB42_g03586</name>
</gene>
<dbReference type="Proteomes" id="UP000320475">
    <property type="component" value="Unassembled WGS sequence"/>
</dbReference>
<evidence type="ECO:0000256" key="9">
    <source>
        <dbReference type="ARBA" id="ARBA00022990"/>
    </source>
</evidence>
<evidence type="ECO:0000256" key="1">
    <source>
        <dbReference type="ARBA" id="ARBA00004240"/>
    </source>
</evidence>
<keyword evidence="7" id="KW-0256">Endoplasmic reticulum</keyword>
<dbReference type="STRING" id="286115.A0A507CP80"/>
<dbReference type="GO" id="GO:0004866">
    <property type="term" value="F:endopeptidase inhibitor activity"/>
    <property type="evidence" value="ECO:0007669"/>
    <property type="project" value="InterPro"/>
</dbReference>
<evidence type="ECO:0000313" key="15">
    <source>
        <dbReference type="EMBL" id="TPX46700.1"/>
    </source>
</evidence>
<keyword evidence="8" id="KW-0647">Proteasome</keyword>
<dbReference type="PANTHER" id="PTHR13266">
    <property type="entry name" value="PROTEASOME INHIBITOR"/>
    <property type="match status" value="1"/>
</dbReference>
<evidence type="ECO:0000313" key="14">
    <source>
        <dbReference type="EMBL" id="TPX40918.1"/>
    </source>
</evidence>
<evidence type="ECO:0000256" key="3">
    <source>
        <dbReference type="ARBA" id="ARBA00006405"/>
    </source>
</evidence>
<evidence type="ECO:0000256" key="11">
    <source>
        <dbReference type="SAM" id="MobiDB-lite"/>
    </source>
</evidence>
<comment type="similarity">
    <text evidence="3">Belongs to the proteasome inhibitor PI31 family.</text>
</comment>
<keyword evidence="4" id="KW-0488">Methylation</keyword>
<dbReference type="VEuPathDB" id="FungiDB:SeMB42_g03586"/>
<organism evidence="14 17">
    <name type="scientific">Synchytrium endobioticum</name>
    <dbReference type="NCBI Taxonomy" id="286115"/>
    <lineage>
        <taxon>Eukaryota</taxon>
        <taxon>Fungi</taxon>
        <taxon>Fungi incertae sedis</taxon>
        <taxon>Chytridiomycota</taxon>
        <taxon>Chytridiomycota incertae sedis</taxon>
        <taxon>Chytridiomycetes</taxon>
        <taxon>Synchytriales</taxon>
        <taxon>Synchytriaceae</taxon>
        <taxon>Synchytrium</taxon>
    </lineage>
</organism>
<evidence type="ECO:0000259" key="13">
    <source>
        <dbReference type="Pfam" id="PF11566"/>
    </source>
</evidence>
<dbReference type="GO" id="GO:0005783">
    <property type="term" value="C:endoplasmic reticulum"/>
    <property type="evidence" value="ECO:0007669"/>
    <property type="project" value="UniProtKB-SubCell"/>
</dbReference>
<name>A0A507CP80_9FUNG</name>
<keyword evidence="9" id="KW-0007">Acetylation</keyword>
<comment type="function">
    <text evidence="10">Plays an important role in control of proteasome function. Inhibits the hydrolysis of protein and peptide substrates by the 20S proteasome. Also inhibits the activation of the proteasome by the proteasome regulatory proteins PA700 and PA28.</text>
</comment>
<evidence type="ECO:0000256" key="4">
    <source>
        <dbReference type="ARBA" id="ARBA00022481"/>
    </source>
</evidence>
<protein>
    <submittedName>
        <fullName evidence="14">Uncharacterized protein</fullName>
    </submittedName>
</protein>
<feature type="domain" description="PI31 proteasome regulator N-terminal" evidence="13">
    <location>
        <begin position="45"/>
        <end position="196"/>
    </location>
</feature>
<evidence type="ECO:0000256" key="10">
    <source>
        <dbReference type="ARBA" id="ARBA00024805"/>
    </source>
</evidence>
<proteinExistence type="inferred from homology"/>
<keyword evidence="16" id="KW-1185">Reference proteome</keyword>
<dbReference type="Gene3D" id="3.40.1000.30">
    <property type="match status" value="1"/>
</dbReference>
<evidence type="ECO:0000256" key="2">
    <source>
        <dbReference type="ARBA" id="ARBA00004496"/>
    </source>
</evidence>
<evidence type="ECO:0000313" key="17">
    <source>
        <dbReference type="Proteomes" id="UP000320475"/>
    </source>
</evidence>
<evidence type="ECO:0000256" key="7">
    <source>
        <dbReference type="ARBA" id="ARBA00022824"/>
    </source>
</evidence>
<dbReference type="InterPro" id="IPR013886">
    <property type="entry name" value="PI31_Prot_C"/>
</dbReference>
<dbReference type="GO" id="GO:0000502">
    <property type="term" value="C:proteasome complex"/>
    <property type="evidence" value="ECO:0007669"/>
    <property type="project" value="UniProtKB-KW"/>
</dbReference>
<comment type="caution">
    <text evidence="14">The sequence shown here is derived from an EMBL/GenBank/DDBJ whole genome shotgun (WGS) entry which is preliminary data.</text>
</comment>
<keyword evidence="6" id="KW-0597">Phosphoprotein</keyword>
<dbReference type="Pfam" id="PF08577">
    <property type="entry name" value="PI31_Prot_C"/>
    <property type="match status" value="1"/>
</dbReference>
<dbReference type="PANTHER" id="PTHR13266:SF1">
    <property type="entry name" value="PROTEASOME INHIBITOR PI31 SUBUNIT"/>
    <property type="match status" value="1"/>
</dbReference>
<reference evidence="16 17" key="1">
    <citation type="journal article" date="2019" name="Sci. Rep.">
        <title>Comparative genomics of chytrid fungi reveal insights into the obligate biotrophic and pathogenic lifestyle of Synchytrium endobioticum.</title>
        <authorList>
            <person name="van de Vossenberg B.T.L.H."/>
            <person name="Warris S."/>
            <person name="Nguyen H.D.T."/>
            <person name="van Gent-Pelzer M.P.E."/>
            <person name="Joly D.L."/>
            <person name="van de Geest H.C."/>
            <person name="Bonants P.J.M."/>
            <person name="Smith D.S."/>
            <person name="Levesque C.A."/>
            <person name="van der Lee T.A.J."/>
        </authorList>
    </citation>
    <scope>NUCLEOTIDE SEQUENCE [LARGE SCALE GENOMIC DNA]</scope>
    <source>
        <strain evidence="14 17">LEV6574</strain>
        <strain evidence="15 16">MB42</strain>
    </source>
</reference>
<feature type="region of interest" description="Disordered" evidence="11">
    <location>
        <begin position="206"/>
        <end position="239"/>
    </location>
</feature>
<dbReference type="AlphaFoldDB" id="A0A507CP80"/>
<feature type="domain" description="PI31 proteasome regulator C-terminal" evidence="12">
    <location>
        <begin position="254"/>
        <end position="333"/>
    </location>
</feature>
<keyword evidence="5" id="KW-0963">Cytoplasm</keyword>